<dbReference type="AlphaFoldDB" id="A0A1P8WSB3"/>
<dbReference type="SUPFAM" id="SSF81995">
    <property type="entry name" value="beta-sandwich domain of Sec23/24"/>
    <property type="match status" value="1"/>
</dbReference>
<feature type="compositionally biased region" description="Basic and acidic residues" evidence="1">
    <location>
        <begin position="89"/>
        <end position="121"/>
    </location>
</feature>
<feature type="region of interest" description="Disordered" evidence="1">
    <location>
        <begin position="60"/>
        <end position="121"/>
    </location>
</feature>
<organism evidence="2 3">
    <name type="scientific">Fuerstiella marisgermanici</name>
    <dbReference type="NCBI Taxonomy" id="1891926"/>
    <lineage>
        <taxon>Bacteria</taxon>
        <taxon>Pseudomonadati</taxon>
        <taxon>Planctomycetota</taxon>
        <taxon>Planctomycetia</taxon>
        <taxon>Planctomycetales</taxon>
        <taxon>Planctomycetaceae</taxon>
        <taxon>Fuerstiella</taxon>
    </lineage>
</organism>
<dbReference type="Proteomes" id="UP000187735">
    <property type="component" value="Chromosome"/>
</dbReference>
<gene>
    <name evidence="2" type="ORF">Fuma_06633</name>
</gene>
<dbReference type="OrthoDB" id="210936at2"/>
<reference evidence="2 3" key="1">
    <citation type="journal article" date="2016" name="Front. Microbiol.">
        <title>Fuerstia marisgermanicae gen. nov., sp. nov., an Unusual Member of the Phylum Planctomycetes from the German Wadden Sea.</title>
        <authorList>
            <person name="Kohn T."/>
            <person name="Heuer A."/>
            <person name="Jogler M."/>
            <person name="Vollmers J."/>
            <person name="Boedeker C."/>
            <person name="Bunk B."/>
            <person name="Rast P."/>
            <person name="Borchert D."/>
            <person name="Glockner I."/>
            <person name="Freese H.M."/>
            <person name="Klenk H.P."/>
            <person name="Overmann J."/>
            <person name="Kaster A.K."/>
            <person name="Rohde M."/>
            <person name="Wiegand S."/>
            <person name="Jogler C."/>
        </authorList>
    </citation>
    <scope>NUCLEOTIDE SEQUENCE [LARGE SCALE GENOMIC DNA]</scope>
    <source>
        <strain evidence="2 3">NH11</strain>
    </source>
</reference>
<keyword evidence="3" id="KW-1185">Reference proteome</keyword>
<dbReference type="RefSeq" id="WP_145944514.1">
    <property type="nucleotide sequence ID" value="NZ_CP017641.1"/>
</dbReference>
<accession>A0A1P8WSB3</accession>
<evidence type="ECO:0000313" key="3">
    <source>
        <dbReference type="Proteomes" id="UP000187735"/>
    </source>
</evidence>
<dbReference type="PROSITE" id="PS51257">
    <property type="entry name" value="PROKAR_LIPOPROTEIN"/>
    <property type="match status" value="1"/>
</dbReference>
<sequence>MPRSLVNCCQPLKASFLLGLTVVTCGCFHPGMYQSAPYGQPMYAPPQNLNPGYGAPAYGAPGSLQIPESSAPPYVPNGGGSTYDTDPEDPFRKSDDSKFYSPDDRVDPEDRVPYPEDRNIDDDLIRPTTQLIPTDDGGMNTAARPVGYTVESDVAVEPEFGFDGADYKWLQGVLHYDPTTRTFLVEYSLVANDRFGGVLPLRVDPAVVKAQGLRDRHPVEVRGHLEQSEGGDAIYHVEEIRRIATRIAG</sequence>
<protein>
    <submittedName>
        <fullName evidence="2">Uncharacterized protein</fullName>
    </submittedName>
</protein>
<proteinExistence type="predicted"/>
<evidence type="ECO:0000256" key="1">
    <source>
        <dbReference type="SAM" id="MobiDB-lite"/>
    </source>
</evidence>
<dbReference type="KEGG" id="fmr:Fuma_06633"/>
<evidence type="ECO:0000313" key="2">
    <source>
        <dbReference type="EMBL" id="APZ96957.1"/>
    </source>
</evidence>
<dbReference type="EMBL" id="CP017641">
    <property type="protein sequence ID" value="APZ96957.1"/>
    <property type="molecule type" value="Genomic_DNA"/>
</dbReference>
<name>A0A1P8WSB3_9PLAN</name>